<dbReference type="EMBL" id="JAIUEN010000570">
    <property type="protein sequence ID" value="MCE3364136.1"/>
    <property type="molecule type" value="Genomic_DNA"/>
</dbReference>
<evidence type="ECO:0000313" key="5">
    <source>
        <dbReference type="EMBL" id="MCE3364136.1"/>
    </source>
</evidence>
<name>A0AAW4YDR3_STAAU</name>
<comment type="caution">
    <text evidence="5">The sequence shown here is derived from an EMBL/GenBank/DDBJ whole genome shotgun (WGS) entry which is preliminary data.</text>
</comment>
<evidence type="ECO:0000313" key="6">
    <source>
        <dbReference type="Proteomes" id="UP001200271"/>
    </source>
</evidence>
<gene>
    <name evidence="5" type="ORF">LB359_18080</name>
</gene>
<keyword evidence="2 5" id="KW-0436">Ligase</keyword>
<feature type="non-terminal residue" evidence="5">
    <location>
        <position position="94"/>
    </location>
</feature>
<evidence type="ECO:0000256" key="2">
    <source>
        <dbReference type="ARBA" id="ARBA00022598"/>
    </source>
</evidence>
<sequence length="94" mass="10057">MTHLSDLDIANQSTLQPIKDIAASVGISEDALEPYGHYKAKIDINKITPRENKGKVVLVTAMSPTPAGEGKSTVTVGLADAFHELNKNVMVALR</sequence>
<dbReference type="SUPFAM" id="SSF52540">
    <property type="entry name" value="P-loop containing nucleoside triphosphate hydrolases"/>
    <property type="match status" value="1"/>
</dbReference>
<evidence type="ECO:0000256" key="4">
    <source>
        <dbReference type="ARBA" id="ARBA00022840"/>
    </source>
</evidence>
<protein>
    <submittedName>
        <fullName evidence="5">Formate--tetrahydrofolate ligase</fullName>
        <ecNumber evidence="5">6.3.4.3</ecNumber>
    </submittedName>
</protein>
<evidence type="ECO:0000256" key="3">
    <source>
        <dbReference type="ARBA" id="ARBA00022741"/>
    </source>
</evidence>
<dbReference type="EC" id="6.3.4.3" evidence="5"/>
<dbReference type="Proteomes" id="UP001200271">
    <property type="component" value="Unassembled WGS sequence"/>
</dbReference>
<keyword evidence="4" id="KW-0067">ATP-binding</keyword>
<evidence type="ECO:0000256" key="1">
    <source>
        <dbReference type="ARBA" id="ARBA00022563"/>
    </source>
</evidence>
<accession>A0AAW4YDR3</accession>
<dbReference type="InterPro" id="IPR027417">
    <property type="entry name" value="P-loop_NTPase"/>
</dbReference>
<dbReference type="AlphaFoldDB" id="A0AAW4YDR3"/>
<dbReference type="Gene3D" id="3.40.50.300">
    <property type="entry name" value="P-loop containing nucleotide triphosphate hydrolases"/>
    <property type="match status" value="1"/>
</dbReference>
<dbReference type="Pfam" id="PF01268">
    <property type="entry name" value="FTHFS"/>
    <property type="match status" value="1"/>
</dbReference>
<organism evidence="5 6">
    <name type="scientific">Staphylococcus aureus</name>
    <dbReference type="NCBI Taxonomy" id="1280"/>
    <lineage>
        <taxon>Bacteria</taxon>
        <taxon>Bacillati</taxon>
        <taxon>Bacillota</taxon>
        <taxon>Bacilli</taxon>
        <taxon>Bacillales</taxon>
        <taxon>Staphylococcaceae</taxon>
        <taxon>Staphylococcus</taxon>
    </lineage>
</organism>
<dbReference type="GO" id="GO:0005524">
    <property type="term" value="F:ATP binding"/>
    <property type="evidence" value="ECO:0007669"/>
    <property type="project" value="UniProtKB-KW"/>
</dbReference>
<keyword evidence="1" id="KW-0554">One-carbon metabolism</keyword>
<keyword evidence="3" id="KW-0547">Nucleotide-binding</keyword>
<reference evidence="5" key="2">
    <citation type="submission" date="2023-08" db="EMBL/GenBank/DDBJ databases">
        <authorList>
            <person name="Zhao H."/>
            <person name="Wang X."/>
        </authorList>
    </citation>
    <scope>NUCLEOTIDE SEQUENCE</scope>
    <source>
        <strain evidence="5">NC-4</strain>
    </source>
</reference>
<reference evidence="5" key="1">
    <citation type="journal article" date="2021" name="Front Med (Lausanne)">
        <title>The Prevalence and Determinants of Fusidic Acid Resistance Among Methicillin-Resistant Staphylococcus aureus Clinical Isolates in China.</title>
        <authorList>
            <person name="Zhao H."/>
            <person name="Wang X."/>
            <person name="Wang B."/>
            <person name="Xu Y."/>
            <person name="Rao L."/>
            <person name="Wan B."/>
            <person name="Guo Y."/>
            <person name="Wu X."/>
            <person name="Yu J."/>
            <person name="Chen L."/>
            <person name="Li M."/>
            <person name="Yu F."/>
        </authorList>
    </citation>
    <scope>NUCLEOTIDE SEQUENCE</scope>
    <source>
        <strain evidence="5">NC-4</strain>
    </source>
</reference>
<dbReference type="GO" id="GO:0004329">
    <property type="term" value="F:formate-tetrahydrofolate ligase activity"/>
    <property type="evidence" value="ECO:0007669"/>
    <property type="project" value="UniProtKB-EC"/>
</dbReference>
<proteinExistence type="predicted"/>
<dbReference type="InterPro" id="IPR000559">
    <property type="entry name" value="Formate_THF_ligase"/>
</dbReference>
<dbReference type="GO" id="GO:0006730">
    <property type="term" value="P:one-carbon metabolic process"/>
    <property type="evidence" value="ECO:0007669"/>
    <property type="project" value="UniProtKB-KW"/>
</dbReference>